<gene>
    <name evidence="1" type="ORF">F1599_24405</name>
</gene>
<dbReference type="EMBL" id="VWRN01000071">
    <property type="protein sequence ID" value="KAA6116777.1"/>
    <property type="molecule type" value="Genomic_DNA"/>
</dbReference>
<dbReference type="Pfam" id="PF10387">
    <property type="entry name" value="DUF2442"/>
    <property type="match status" value="1"/>
</dbReference>
<dbReference type="RefSeq" id="WP_150084791.1">
    <property type="nucleotide sequence ID" value="NZ_CP080293.1"/>
</dbReference>
<dbReference type="Gene3D" id="3.30.2020.10">
    <property type="entry name" value="NE0471-like N-terminal domain"/>
    <property type="match status" value="1"/>
</dbReference>
<dbReference type="InterPro" id="IPR018841">
    <property type="entry name" value="DUF2442"/>
</dbReference>
<dbReference type="InterPro" id="IPR036782">
    <property type="entry name" value="NE0471-like_N"/>
</dbReference>
<proteinExistence type="predicted"/>
<sequence>MVAWHVTRLAVLPNHRLDVEFADGTRGIVDMSRDDFHGVFAPLADETYFARASIADGAVVWPNGVDIAPDAMYEEVTGRPLIRS</sequence>
<dbReference type="Proteomes" id="UP000324324">
    <property type="component" value="Unassembled WGS sequence"/>
</dbReference>
<organism evidence="1 2">
    <name type="scientific">Cupriavidus cauae</name>
    <dbReference type="NCBI Taxonomy" id="2608999"/>
    <lineage>
        <taxon>Bacteria</taxon>
        <taxon>Pseudomonadati</taxon>
        <taxon>Pseudomonadota</taxon>
        <taxon>Betaproteobacteria</taxon>
        <taxon>Burkholderiales</taxon>
        <taxon>Burkholderiaceae</taxon>
        <taxon>Cupriavidus</taxon>
    </lineage>
</organism>
<evidence type="ECO:0000313" key="2">
    <source>
        <dbReference type="Proteomes" id="UP000324324"/>
    </source>
</evidence>
<dbReference type="AlphaFoldDB" id="A0A5M7ZZA9"/>
<keyword evidence="2" id="KW-1185">Reference proteome</keyword>
<reference evidence="1 2" key="1">
    <citation type="submission" date="2019-09" db="EMBL/GenBank/DDBJ databases">
        <title>Isolation of a novel species in the genus Cupriavidus from patients with sepsis using whole genome sequencing.</title>
        <authorList>
            <person name="Kweon O.J."/>
            <person name="Lee M.-K."/>
        </authorList>
    </citation>
    <scope>NUCLEOTIDE SEQUENCE [LARGE SCALE GENOMIC DNA]</scope>
    <source>
        <strain evidence="1 2">MKL-01</strain>
    </source>
</reference>
<evidence type="ECO:0000313" key="1">
    <source>
        <dbReference type="EMBL" id="KAA6116777.1"/>
    </source>
</evidence>
<dbReference type="SUPFAM" id="SSF143880">
    <property type="entry name" value="NE0471 N-terminal domain-like"/>
    <property type="match status" value="1"/>
</dbReference>
<protein>
    <submittedName>
        <fullName evidence="1">DUF2442 domain-containing protein</fullName>
    </submittedName>
</protein>
<name>A0A5M7ZZA9_9BURK</name>
<accession>A0A5M7ZZA9</accession>
<comment type="caution">
    <text evidence="1">The sequence shown here is derived from an EMBL/GenBank/DDBJ whole genome shotgun (WGS) entry which is preliminary data.</text>
</comment>